<accession>A0ABQ9UZ16</accession>
<dbReference type="Proteomes" id="UP001266305">
    <property type="component" value="Unassembled WGS sequence"/>
</dbReference>
<feature type="coiled-coil region" evidence="2">
    <location>
        <begin position="98"/>
        <end position="132"/>
    </location>
</feature>
<reference evidence="3 4" key="1">
    <citation type="submission" date="2023-05" db="EMBL/GenBank/DDBJ databases">
        <title>B98-5 Cell Line De Novo Hybrid Assembly: An Optical Mapping Approach.</title>
        <authorList>
            <person name="Kananen K."/>
            <person name="Auerbach J.A."/>
            <person name="Kautto E."/>
            <person name="Blachly J.S."/>
        </authorList>
    </citation>
    <scope>NUCLEOTIDE SEQUENCE [LARGE SCALE GENOMIC DNA]</scope>
    <source>
        <strain evidence="3">B95-8</strain>
        <tissue evidence="3">Cell line</tissue>
    </source>
</reference>
<dbReference type="PANTHER" id="PTHR23158">
    <property type="entry name" value="MELANOMA INHIBITORY ACTIVITY-RELATED"/>
    <property type="match status" value="1"/>
</dbReference>
<evidence type="ECO:0000313" key="4">
    <source>
        <dbReference type="Proteomes" id="UP001266305"/>
    </source>
</evidence>
<sequence>KITLEDSKVHAEQVLSDKDNHIETLTERLLTMRDWAAVLGEDRTDGDNLELEVNSELENGPYLDHPPKGALKKLIHVAMFNASFKTLEGERNQIYIQLSEVDKMKEELTERIKNLETEQASLQSENTHVEVRIRSFNRNLK</sequence>
<evidence type="ECO:0000313" key="3">
    <source>
        <dbReference type="EMBL" id="KAK2102252.1"/>
    </source>
</evidence>
<protein>
    <submittedName>
        <fullName evidence="3">Melanoma inhibitory activity protein 2</fullName>
    </submittedName>
</protein>
<comment type="caution">
    <text evidence="3">The sequence shown here is derived from an EMBL/GenBank/DDBJ whole genome shotgun (WGS) entry which is preliminary data.</text>
</comment>
<name>A0ABQ9UZ16_SAGOE</name>
<dbReference type="InterPro" id="IPR051500">
    <property type="entry name" value="cTAGE_MIA/OTOR"/>
</dbReference>
<dbReference type="EMBL" id="JASSZA010000009">
    <property type="protein sequence ID" value="KAK2102252.1"/>
    <property type="molecule type" value="Genomic_DNA"/>
</dbReference>
<feature type="non-terminal residue" evidence="3">
    <location>
        <position position="1"/>
    </location>
</feature>
<gene>
    <name evidence="3" type="primary">MIA2_14</name>
    <name evidence="3" type="ORF">P7K49_019919</name>
</gene>
<dbReference type="PANTHER" id="PTHR23158:SF38">
    <property type="entry name" value="MELANOMA INHIBITORY ACTIVITY PROTEIN 2"/>
    <property type="match status" value="1"/>
</dbReference>
<keyword evidence="4" id="KW-1185">Reference proteome</keyword>
<evidence type="ECO:0000256" key="2">
    <source>
        <dbReference type="SAM" id="Coils"/>
    </source>
</evidence>
<dbReference type="Gene3D" id="1.20.5.170">
    <property type="match status" value="1"/>
</dbReference>
<organism evidence="3 4">
    <name type="scientific">Saguinus oedipus</name>
    <name type="common">Cotton-top tamarin</name>
    <name type="synonym">Oedipomidas oedipus</name>
    <dbReference type="NCBI Taxonomy" id="9490"/>
    <lineage>
        <taxon>Eukaryota</taxon>
        <taxon>Metazoa</taxon>
        <taxon>Chordata</taxon>
        <taxon>Craniata</taxon>
        <taxon>Vertebrata</taxon>
        <taxon>Euteleostomi</taxon>
        <taxon>Mammalia</taxon>
        <taxon>Eutheria</taxon>
        <taxon>Euarchontoglires</taxon>
        <taxon>Primates</taxon>
        <taxon>Haplorrhini</taxon>
        <taxon>Platyrrhini</taxon>
        <taxon>Cebidae</taxon>
        <taxon>Callitrichinae</taxon>
        <taxon>Saguinus</taxon>
    </lineage>
</organism>
<keyword evidence="1 2" id="KW-0175">Coiled coil</keyword>
<evidence type="ECO:0000256" key="1">
    <source>
        <dbReference type="ARBA" id="ARBA00023054"/>
    </source>
</evidence>
<proteinExistence type="predicted"/>